<reference evidence="1 2" key="1">
    <citation type="submission" date="2023-01" db="EMBL/GenBank/DDBJ databases">
        <title>Xanthomonas hawaiianensis sp. nov. isolated from Araceae family in Hawaii.</title>
        <authorList>
            <person name="Chunag S.-C."/>
            <person name="Dobhal S."/>
            <person name="Alvarez A."/>
            <person name="Arif M."/>
        </authorList>
    </citation>
    <scope>NUCLEOTIDE SEQUENCE [LARGE SCALE GENOMIC DNA]</scope>
    <source>
        <strain evidence="1 2">A2111</strain>
    </source>
</reference>
<proteinExistence type="predicted"/>
<gene>
    <name evidence="1" type="ORF">PNQ69_09215</name>
</gene>
<sequence>MPIYNHNGTFGHPVNISRFVTDVQNGVVAGPLPYLAGAGNDLGVNASAAQAIGPVPGITRAFGLITCAAVIYVSTDPNAAPAAWVNHSNAGHVSAADVAAALASLGGPPPASVLVIFAHPGASDPGYLASIGTIGASGIPANNIVEIPNLIVPQFGINNLGQIG</sequence>
<evidence type="ECO:0000313" key="1">
    <source>
        <dbReference type="EMBL" id="MDS9992950.1"/>
    </source>
</evidence>
<accession>A0ABU2I480</accession>
<keyword evidence="2" id="KW-1185">Reference proteome</keyword>
<protein>
    <submittedName>
        <fullName evidence="1">Uncharacterized protein</fullName>
    </submittedName>
</protein>
<dbReference type="RefSeq" id="WP_209030172.1">
    <property type="nucleotide sequence ID" value="NZ_CP115873.1"/>
</dbReference>
<evidence type="ECO:0000313" key="2">
    <source>
        <dbReference type="Proteomes" id="UP001260534"/>
    </source>
</evidence>
<name>A0ABU2I480_9XANT</name>
<organism evidence="1 2">
    <name type="scientific">Xanthomonas hawaiiensis</name>
    <dbReference type="NCBI Taxonomy" id="3003247"/>
    <lineage>
        <taxon>Bacteria</taxon>
        <taxon>Pseudomonadati</taxon>
        <taxon>Pseudomonadota</taxon>
        <taxon>Gammaproteobacteria</taxon>
        <taxon>Lysobacterales</taxon>
        <taxon>Lysobacteraceae</taxon>
        <taxon>Xanthomonas</taxon>
    </lineage>
</organism>
<dbReference type="Proteomes" id="UP001260534">
    <property type="component" value="Unassembled WGS sequence"/>
</dbReference>
<comment type="caution">
    <text evidence="1">The sequence shown here is derived from an EMBL/GenBank/DDBJ whole genome shotgun (WGS) entry which is preliminary data.</text>
</comment>
<dbReference type="EMBL" id="JAQMHB010000001">
    <property type="protein sequence ID" value="MDS9992950.1"/>
    <property type="molecule type" value="Genomic_DNA"/>
</dbReference>